<keyword evidence="3" id="KW-1185">Reference proteome</keyword>
<dbReference type="Gene3D" id="3.40.50.1110">
    <property type="entry name" value="SGNH hydrolase"/>
    <property type="match status" value="1"/>
</dbReference>
<protein>
    <submittedName>
        <fullName evidence="2">Uncharacterized protein</fullName>
    </submittedName>
</protein>
<evidence type="ECO:0000313" key="2">
    <source>
        <dbReference type="EMBL" id="KAJ8349002.1"/>
    </source>
</evidence>
<dbReference type="InterPro" id="IPR036514">
    <property type="entry name" value="SGNH_hydro_sf"/>
</dbReference>
<name>A0A9Q1F186_SYNKA</name>
<organism evidence="2 3">
    <name type="scientific">Synaphobranchus kaupii</name>
    <name type="common">Kaup's arrowtooth eel</name>
    <dbReference type="NCBI Taxonomy" id="118154"/>
    <lineage>
        <taxon>Eukaryota</taxon>
        <taxon>Metazoa</taxon>
        <taxon>Chordata</taxon>
        <taxon>Craniata</taxon>
        <taxon>Vertebrata</taxon>
        <taxon>Euteleostomi</taxon>
        <taxon>Actinopterygii</taxon>
        <taxon>Neopterygii</taxon>
        <taxon>Teleostei</taxon>
        <taxon>Anguilliformes</taxon>
        <taxon>Synaphobranchidae</taxon>
        <taxon>Synaphobranchus</taxon>
    </lineage>
</organism>
<gene>
    <name evidence="2" type="ORF">SKAU_G00275910</name>
</gene>
<feature type="region of interest" description="Disordered" evidence="1">
    <location>
        <begin position="244"/>
        <end position="334"/>
    </location>
</feature>
<sequence>MSSELFFCTRACHRVVSYRSCCFYLPIYRCITTLNLRLICRCRYGCLNVTCRLRTLNRLKYHQPHNQLLLNPHIDHLNQPNLLKQPSLLTPMGSSCTTGNCSPDTRWQNSGARLQTGHYSCAANPALQPCSLDNPDNIVIHTGTNDLRSKREGVSEAVREMAEKAHRVFPEANIVISTLLPRTDFPQHMINKINKKITKDCAPMTNINIAHHPAITHEHLYDGLHLDQDSVRIFAKSIKDTALSRSPLTHHHSQGPLDTCHPITETSAEPRMTQPNSAYARMTQPSGAQPSAARTSPAQSDPAQRSPAQRSPAQRSPTQDDPAQCSPTQPNYCN</sequence>
<evidence type="ECO:0000313" key="3">
    <source>
        <dbReference type="Proteomes" id="UP001152622"/>
    </source>
</evidence>
<dbReference type="SUPFAM" id="SSF52266">
    <property type="entry name" value="SGNH hydrolase"/>
    <property type="match status" value="1"/>
</dbReference>
<dbReference type="Proteomes" id="UP001152622">
    <property type="component" value="Chromosome 10"/>
</dbReference>
<evidence type="ECO:0000256" key="1">
    <source>
        <dbReference type="SAM" id="MobiDB-lite"/>
    </source>
</evidence>
<dbReference type="AlphaFoldDB" id="A0A9Q1F186"/>
<accession>A0A9Q1F186</accession>
<dbReference type="EMBL" id="JAINUF010000010">
    <property type="protein sequence ID" value="KAJ8349002.1"/>
    <property type="molecule type" value="Genomic_DNA"/>
</dbReference>
<reference evidence="2" key="1">
    <citation type="journal article" date="2023" name="Science">
        <title>Genome structures resolve the early diversification of teleost fishes.</title>
        <authorList>
            <person name="Parey E."/>
            <person name="Louis A."/>
            <person name="Montfort J."/>
            <person name="Bouchez O."/>
            <person name="Roques C."/>
            <person name="Iampietro C."/>
            <person name="Lluch J."/>
            <person name="Castinel A."/>
            <person name="Donnadieu C."/>
            <person name="Desvignes T."/>
            <person name="Floi Bucao C."/>
            <person name="Jouanno E."/>
            <person name="Wen M."/>
            <person name="Mejri S."/>
            <person name="Dirks R."/>
            <person name="Jansen H."/>
            <person name="Henkel C."/>
            <person name="Chen W.J."/>
            <person name="Zahm M."/>
            <person name="Cabau C."/>
            <person name="Klopp C."/>
            <person name="Thompson A.W."/>
            <person name="Robinson-Rechavi M."/>
            <person name="Braasch I."/>
            <person name="Lecointre G."/>
            <person name="Bobe J."/>
            <person name="Postlethwait J.H."/>
            <person name="Berthelot C."/>
            <person name="Roest Crollius H."/>
            <person name="Guiguen Y."/>
        </authorList>
    </citation>
    <scope>NUCLEOTIDE SEQUENCE</scope>
    <source>
        <strain evidence="2">WJC10195</strain>
    </source>
</reference>
<proteinExistence type="predicted"/>
<comment type="caution">
    <text evidence="2">The sequence shown here is derived from an EMBL/GenBank/DDBJ whole genome shotgun (WGS) entry which is preliminary data.</text>
</comment>
<dbReference type="OrthoDB" id="10056446at2759"/>
<feature type="compositionally biased region" description="Polar residues" evidence="1">
    <location>
        <begin position="273"/>
        <end position="334"/>
    </location>
</feature>